<keyword evidence="1" id="KW-0732">Signal</keyword>
<reference evidence="2" key="1">
    <citation type="submission" date="2019-08" db="EMBL/GenBank/DDBJ databases">
        <title>The improved chromosome-level genome for the pearl oyster Pinctada fucata martensii using PacBio sequencing and Hi-C.</title>
        <authorList>
            <person name="Zheng Z."/>
        </authorList>
    </citation>
    <scope>NUCLEOTIDE SEQUENCE</scope>
    <source>
        <strain evidence="2">ZZ-2019</strain>
        <tissue evidence="2">Adductor muscle</tissue>
    </source>
</reference>
<dbReference type="Proteomes" id="UP001186944">
    <property type="component" value="Unassembled WGS sequence"/>
</dbReference>
<dbReference type="PANTHER" id="PTHR31230:SF1">
    <property type="entry name" value="MYELOID-DERIVED GROWTH FACTOR"/>
    <property type="match status" value="1"/>
</dbReference>
<protein>
    <recommendedName>
        <fullName evidence="4">Immunoglobulin V-set domain-containing protein</fullName>
    </recommendedName>
</protein>
<dbReference type="EMBL" id="VSWD01000007">
    <property type="protein sequence ID" value="KAK3098869.1"/>
    <property type="molecule type" value="Genomic_DNA"/>
</dbReference>
<keyword evidence="3" id="KW-1185">Reference proteome</keyword>
<organism evidence="2 3">
    <name type="scientific">Pinctada imbricata</name>
    <name type="common">Atlantic pearl-oyster</name>
    <name type="synonym">Pinctada martensii</name>
    <dbReference type="NCBI Taxonomy" id="66713"/>
    <lineage>
        <taxon>Eukaryota</taxon>
        <taxon>Metazoa</taxon>
        <taxon>Spiralia</taxon>
        <taxon>Lophotrochozoa</taxon>
        <taxon>Mollusca</taxon>
        <taxon>Bivalvia</taxon>
        <taxon>Autobranchia</taxon>
        <taxon>Pteriomorphia</taxon>
        <taxon>Pterioida</taxon>
        <taxon>Pterioidea</taxon>
        <taxon>Pteriidae</taxon>
        <taxon>Pinctada</taxon>
    </lineage>
</organism>
<sequence>MWRSLLLSLYIQCISVFGSDDDDEKTYSFKVNPGGQLLHHEETRDWLMKISLNAKGEYSCTVERPGSYLFFQSFELKVTGAKSVEGYAFGQISNPLNPDEYSLDFDSKNVGTIKQVDGKFKSQLQMVYIKALQGTKEEL</sequence>
<evidence type="ECO:0000313" key="3">
    <source>
        <dbReference type="Proteomes" id="UP001186944"/>
    </source>
</evidence>
<feature type="chain" id="PRO_5041720538" description="Immunoglobulin V-set domain-containing protein" evidence="1">
    <location>
        <begin position="19"/>
        <end position="139"/>
    </location>
</feature>
<name>A0AA88YKX4_PINIB</name>
<dbReference type="GO" id="GO:0005615">
    <property type="term" value="C:extracellular space"/>
    <property type="evidence" value="ECO:0007669"/>
    <property type="project" value="TreeGrafter"/>
</dbReference>
<proteinExistence type="predicted"/>
<gene>
    <name evidence="2" type="ORF">FSP39_023844</name>
</gene>
<dbReference type="AlphaFoldDB" id="A0AA88YKX4"/>
<accession>A0AA88YKX4</accession>
<dbReference type="Pfam" id="PF10572">
    <property type="entry name" value="UPF0556"/>
    <property type="match status" value="1"/>
</dbReference>
<comment type="caution">
    <text evidence="2">The sequence shown here is derived from an EMBL/GenBank/DDBJ whole genome shotgun (WGS) entry which is preliminary data.</text>
</comment>
<evidence type="ECO:0000313" key="2">
    <source>
        <dbReference type="EMBL" id="KAK3098869.1"/>
    </source>
</evidence>
<evidence type="ECO:0008006" key="4">
    <source>
        <dbReference type="Google" id="ProtNLM"/>
    </source>
</evidence>
<evidence type="ECO:0000256" key="1">
    <source>
        <dbReference type="SAM" id="SignalP"/>
    </source>
</evidence>
<dbReference type="InterPro" id="IPR018887">
    <property type="entry name" value="MYDGF"/>
</dbReference>
<feature type="signal peptide" evidence="1">
    <location>
        <begin position="1"/>
        <end position="18"/>
    </location>
</feature>
<dbReference type="PANTHER" id="PTHR31230">
    <property type="entry name" value="MYELOID-DERIVED GROWTH FACTOR MYDGF"/>
    <property type="match status" value="1"/>
</dbReference>